<name>A0A2X0NPR1_9BASI</name>
<dbReference type="PANTHER" id="PTHR21256">
    <property type="entry name" value="HISTIDINOL DEHYDROGENASE HDH"/>
    <property type="match status" value="1"/>
</dbReference>
<dbReference type="GO" id="GO:0000105">
    <property type="term" value="P:L-histidine biosynthetic process"/>
    <property type="evidence" value="ECO:0007669"/>
    <property type="project" value="UniProtKB-UniPathway"/>
</dbReference>
<evidence type="ECO:0000256" key="4">
    <source>
        <dbReference type="ARBA" id="ARBA00004940"/>
    </source>
</evidence>
<feature type="domain" description="Phosphoribosyl-AMP cyclohydrolase" evidence="23">
    <location>
        <begin position="279"/>
        <end position="357"/>
    </location>
</feature>
<dbReference type="PIRSF" id="PIRSF001257">
    <property type="entry name" value="His_trifunctional"/>
    <property type="match status" value="1"/>
</dbReference>
<proteinExistence type="inferred from homology"/>
<dbReference type="Pfam" id="PF01503">
    <property type="entry name" value="PRA-PH"/>
    <property type="match status" value="1"/>
</dbReference>
<evidence type="ECO:0000313" key="25">
    <source>
        <dbReference type="Proteomes" id="UP000249464"/>
    </source>
</evidence>
<dbReference type="HAMAP" id="MF_01024">
    <property type="entry name" value="HisD"/>
    <property type="match status" value="1"/>
</dbReference>
<evidence type="ECO:0000256" key="5">
    <source>
        <dbReference type="ARBA" id="ARBA00005169"/>
    </source>
</evidence>
<dbReference type="Pfam" id="PF01502">
    <property type="entry name" value="PRA-CH"/>
    <property type="match status" value="1"/>
</dbReference>
<reference evidence="24 25" key="1">
    <citation type="submission" date="2016-11" db="EMBL/GenBank/DDBJ databases">
        <authorList>
            <person name="Jaros S."/>
            <person name="Januszkiewicz K."/>
            <person name="Wedrychowicz H."/>
        </authorList>
    </citation>
    <scope>NUCLEOTIDE SEQUENCE [LARGE SCALE GENOMIC DNA]</scope>
</reference>
<dbReference type="InterPro" id="IPR038019">
    <property type="entry name" value="PRib_AMP_CycHydrolase_sf"/>
</dbReference>
<dbReference type="GO" id="GO:0004636">
    <property type="term" value="F:phosphoribosyl-ATP diphosphatase activity"/>
    <property type="evidence" value="ECO:0007669"/>
    <property type="project" value="UniProtKB-EC"/>
</dbReference>
<dbReference type="FunFam" id="1.20.5.1300:FF:000002">
    <property type="entry name" value="Histidinol dehydrogenase, chloroplastic"/>
    <property type="match status" value="1"/>
</dbReference>
<dbReference type="SUPFAM" id="SSF101386">
    <property type="entry name" value="all-alpha NTP pyrophosphatases"/>
    <property type="match status" value="1"/>
</dbReference>
<dbReference type="EC" id="3.5.4.19" evidence="9"/>
<dbReference type="Gene3D" id="1.10.287.1080">
    <property type="entry name" value="MazG-like"/>
    <property type="match status" value="1"/>
</dbReference>
<dbReference type="NCBIfam" id="TIGR03188">
    <property type="entry name" value="histidine_hisI"/>
    <property type="match status" value="1"/>
</dbReference>
<accession>A0A2X0NPR1</accession>
<dbReference type="AlphaFoldDB" id="A0A2X0NPR1"/>
<dbReference type="CDD" id="cd06572">
    <property type="entry name" value="Histidinol_dh"/>
    <property type="match status" value="1"/>
</dbReference>
<keyword evidence="18" id="KW-0560">Oxidoreductase</keyword>
<evidence type="ECO:0000256" key="10">
    <source>
        <dbReference type="ARBA" id="ARBA00012965"/>
    </source>
</evidence>
<comment type="pathway">
    <text evidence="4">Amino-acid biosynthesis; L-histidine biosynthesis; L-histidine from 5-phospho-alpha-D-ribose 1-diphosphate: step 9/9.</text>
</comment>
<keyword evidence="25" id="KW-1185">Reference proteome</keyword>
<dbReference type="InterPro" id="IPR008179">
    <property type="entry name" value="HisE"/>
</dbReference>
<comment type="pathway">
    <text evidence="5">Amino-acid biosynthesis; L-histidine biosynthesis; L-histidine from 5-phospho-alpha-D-ribose 1-diphosphate: step 3/9.</text>
</comment>
<organism evidence="24 25">
    <name type="scientific">Microbotryum silenes-dioicae</name>
    <dbReference type="NCBI Taxonomy" id="796604"/>
    <lineage>
        <taxon>Eukaryota</taxon>
        <taxon>Fungi</taxon>
        <taxon>Dikarya</taxon>
        <taxon>Basidiomycota</taxon>
        <taxon>Pucciniomycotina</taxon>
        <taxon>Microbotryomycetes</taxon>
        <taxon>Microbotryales</taxon>
        <taxon>Microbotryaceae</taxon>
        <taxon>Microbotryum</taxon>
    </lineage>
</organism>
<evidence type="ECO:0000256" key="21">
    <source>
        <dbReference type="ARBA" id="ARBA00023268"/>
    </source>
</evidence>
<sequence>MVRSQGSCPWHGPNELLRFAGSSPLGIADPARPQRRRAIHQMSFTQIPFLPLVEATPDAATQQTLLSAIARIAPFLIVGSALESTLPLLPTSAEYYVLQDQSLTDDEVYALLDAGARKIISKDLQLLGKVPASRFVLHIEHATAFSLNDPNVLNGISGALLDTTTFNENLLKSFRTALDKADSEQRRKDLFVLSMSRDTTSILHEPASLKLMSKTVKGISVLPLNLLSTTLNTTAAPRAENGKLSVTNLFTSFLRTDREDGLYPTVPVSTASVPSSLGLVYSSAASIANTIISGNAVYYSRSRQGLWKKGETSGAMQMVERIRLDCDADALEFQVLETGPAGEKDGFCHIPDQTSCFGLTNGLFSLEAALKNRVKDAPQGSYTARLFAEPALLKAKIMEEAGELCAAESKEDIAAEAADLLYFALAKCVGAGIGLREISKVLDQRSLKVTRRKGDAKKEWVDKLGLDGEQAKGVDGGVAAVEPAAKAATNGVPKAVNGDAPTAEKEDLRCQTFDLAQVDTEGKGKLLKRPLASSADMFSLVAPILDTVRKGGDDGLRSLVVKFDRCAPAEDKAFPLVLKAPFAEELMQLDPNVKSAIDQAHHNIKTFHQAQMDKEAPTLKVETMPGIVCSRFARPIERVGLYVPGGTAILPSTALMLATPAQVANCSLAVIATPPRPDGSVSPEIVYIASLTGVDAIVKAGGAHAVASMAYGTESVPKVDKIFGPGNQFVTAAKMSVSMDSEACCAIDMPAGPSEVLVIADKHANPVFVASDLLSQAEHGADSQVILLAIDIDDKGLAAIESEIKAQALALPRVDIIRKSIAHSLIIKCRDVEEAFNFSNAYAPEHLILQIENASQYVDKVNNAGSVFVGAYSPESCGDYASGTNHTLPTAGWAKQYSGVSTLSFLKHITTQELTREGLAKLGPVVETLAAAEGLDAHKMAVTLRLRVMQESA</sequence>
<comment type="catalytic activity">
    <reaction evidence="22">
        <text>L-histidinol + 2 NAD(+) + H2O = L-histidine + 2 NADH + 3 H(+)</text>
        <dbReference type="Rhea" id="RHEA:20641"/>
        <dbReference type="ChEBI" id="CHEBI:15377"/>
        <dbReference type="ChEBI" id="CHEBI:15378"/>
        <dbReference type="ChEBI" id="CHEBI:57540"/>
        <dbReference type="ChEBI" id="CHEBI:57595"/>
        <dbReference type="ChEBI" id="CHEBI:57699"/>
        <dbReference type="ChEBI" id="CHEBI:57945"/>
        <dbReference type="EC" id="1.1.1.23"/>
    </reaction>
</comment>
<keyword evidence="15" id="KW-0378">Hydrolase</keyword>
<dbReference type="GO" id="GO:0005524">
    <property type="term" value="F:ATP binding"/>
    <property type="evidence" value="ECO:0007669"/>
    <property type="project" value="UniProtKB-KW"/>
</dbReference>
<keyword evidence="17" id="KW-0067">ATP-binding</keyword>
<dbReference type="InterPro" id="IPR012131">
    <property type="entry name" value="Hstdl_DH"/>
</dbReference>
<dbReference type="Gene3D" id="1.20.5.1300">
    <property type="match status" value="1"/>
</dbReference>
<evidence type="ECO:0000256" key="11">
    <source>
        <dbReference type="ARBA" id="ARBA00017884"/>
    </source>
</evidence>
<dbReference type="InterPro" id="IPR021130">
    <property type="entry name" value="PRib-ATP_PPHydrolase-like"/>
</dbReference>
<dbReference type="PRINTS" id="PR00083">
    <property type="entry name" value="HOLDHDRGNASE"/>
</dbReference>
<dbReference type="NCBIfam" id="TIGR00069">
    <property type="entry name" value="hisD"/>
    <property type="match status" value="1"/>
</dbReference>
<keyword evidence="19" id="KW-0520">NAD</keyword>
<keyword evidence="21" id="KW-0511">Multifunctional enzyme</keyword>
<comment type="catalytic activity">
    <reaction evidence="1">
        <text>1-(5-phospho-beta-D-ribosyl)-5'-AMP + H2O = 1-(5-phospho-beta-D-ribosyl)-5-[(5-phospho-beta-D-ribosylamino)methylideneamino]imidazole-4-carboxamide</text>
        <dbReference type="Rhea" id="RHEA:20049"/>
        <dbReference type="ChEBI" id="CHEBI:15377"/>
        <dbReference type="ChEBI" id="CHEBI:58435"/>
        <dbReference type="ChEBI" id="CHEBI:59457"/>
        <dbReference type="EC" id="3.5.4.19"/>
    </reaction>
</comment>
<evidence type="ECO:0000256" key="19">
    <source>
        <dbReference type="ARBA" id="ARBA00023027"/>
    </source>
</evidence>
<dbReference type="GO" id="GO:0005829">
    <property type="term" value="C:cytosol"/>
    <property type="evidence" value="ECO:0007669"/>
    <property type="project" value="TreeGrafter"/>
</dbReference>
<dbReference type="SUPFAM" id="SSF141734">
    <property type="entry name" value="HisI-like"/>
    <property type="match status" value="1"/>
</dbReference>
<dbReference type="PANTHER" id="PTHR21256:SF2">
    <property type="entry name" value="HISTIDINE BIOSYNTHESIS TRIFUNCTIONAL PROTEIN"/>
    <property type="match status" value="1"/>
</dbReference>
<evidence type="ECO:0000256" key="6">
    <source>
        <dbReference type="ARBA" id="ARBA00005204"/>
    </source>
</evidence>
<evidence type="ECO:0000313" key="24">
    <source>
        <dbReference type="EMBL" id="SGY16360.1"/>
    </source>
</evidence>
<comment type="pathway">
    <text evidence="6">Amino-acid biosynthesis; L-histidine biosynthesis; L-histidine from 5-phospho-alpha-D-ribose 1-diphosphate: step 2/9.</text>
</comment>
<dbReference type="PROSITE" id="PS00611">
    <property type="entry name" value="HISOL_DEHYDROGENASE"/>
    <property type="match status" value="1"/>
</dbReference>
<dbReference type="Gene3D" id="3.40.50.1980">
    <property type="entry name" value="Nitrogenase molybdenum iron protein domain"/>
    <property type="match status" value="2"/>
</dbReference>
<keyword evidence="20" id="KW-0368">Histidine biosynthesis</keyword>
<keyword evidence="16" id="KW-0862">Zinc</keyword>
<gene>
    <name evidence="24" type="primary">BQ5605_C012g06856</name>
    <name evidence="24" type="ORF">BQ5605_C012G06856</name>
</gene>
<evidence type="ECO:0000256" key="17">
    <source>
        <dbReference type="ARBA" id="ARBA00022840"/>
    </source>
</evidence>
<evidence type="ECO:0000256" key="7">
    <source>
        <dbReference type="ARBA" id="ARBA00008260"/>
    </source>
</evidence>
<dbReference type="CDD" id="cd11546">
    <property type="entry name" value="NTP-PPase_His4"/>
    <property type="match status" value="1"/>
</dbReference>
<evidence type="ECO:0000256" key="8">
    <source>
        <dbReference type="ARBA" id="ARBA00012414"/>
    </source>
</evidence>
<evidence type="ECO:0000256" key="1">
    <source>
        <dbReference type="ARBA" id="ARBA00000024"/>
    </source>
</evidence>
<dbReference type="EC" id="3.6.1.31" evidence="8"/>
<dbReference type="InterPro" id="IPR001692">
    <property type="entry name" value="Histidinol_DH_CS"/>
</dbReference>
<evidence type="ECO:0000256" key="3">
    <source>
        <dbReference type="ARBA" id="ARBA00001947"/>
    </source>
</evidence>
<dbReference type="GO" id="GO:0004399">
    <property type="term" value="F:histidinol dehydrogenase activity"/>
    <property type="evidence" value="ECO:0007669"/>
    <property type="project" value="UniProtKB-EC"/>
</dbReference>
<evidence type="ECO:0000256" key="9">
    <source>
        <dbReference type="ARBA" id="ARBA00012721"/>
    </source>
</evidence>
<keyword evidence="14" id="KW-0547">Nucleotide-binding</keyword>
<protein>
    <recommendedName>
        <fullName evidence="11">Histidine biosynthesis trifunctional protein</fullName>
        <ecNumber evidence="10">1.1.1.23</ecNumber>
        <ecNumber evidence="9">3.5.4.19</ecNumber>
        <ecNumber evidence="8">3.6.1.31</ecNumber>
    </recommendedName>
</protein>
<dbReference type="GO" id="GO:0051287">
    <property type="term" value="F:NAD binding"/>
    <property type="evidence" value="ECO:0007669"/>
    <property type="project" value="InterPro"/>
</dbReference>
<dbReference type="Proteomes" id="UP000249464">
    <property type="component" value="Unassembled WGS sequence"/>
</dbReference>
<comment type="cofactor">
    <cofactor evidence="3">
        <name>Zn(2+)</name>
        <dbReference type="ChEBI" id="CHEBI:29105"/>
    </cofactor>
</comment>
<dbReference type="FunFam" id="3.40.50.1980:FF:000050">
    <property type="entry name" value="Histidine biosynthesis trifunctional protein"/>
    <property type="match status" value="1"/>
</dbReference>
<dbReference type="EMBL" id="FQNC01000014">
    <property type="protein sequence ID" value="SGY16360.1"/>
    <property type="molecule type" value="Genomic_DNA"/>
</dbReference>
<evidence type="ECO:0000256" key="13">
    <source>
        <dbReference type="ARBA" id="ARBA00022723"/>
    </source>
</evidence>
<dbReference type="SUPFAM" id="SSF53720">
    <property type="entry name" value="ALDH-like"/>
    <property type="match status" value="1"/>
</dbReference>
<dbReference type="Gene3D" id="3.10.20.810">
    <property type="entry name" value="Phosphoribosyl-AMP cyclohydrolase"/>
    <property type="match status" value="1"/>
</dbReference>
<dbReference type="UniPathway" id="UPA00031">
    <property type="reaction ID" value="UER00007"/>
</dbReference>
<dbReference type="Pfam" id="PF00815">
    <property type="entry name" value="Histidinol_dh"/>
    <property type="match status" value="1"/>
</dbReference>
<dbReference type="EC" id="1.1.1.23" evidence="10"/>
<comment type="catalytic activity">
    <reaction evidence="2">
        <text>1-(5-phospho-beta-D-ribosyl)-ATP + H2O = 1-(5-phospho-beta-D-ribosyl)-5'-AMP + diphosphate + H(+)</text>
        <dbReference type="Rhea" id="RHEA:22828"/>
        <dbReference type="ChEBI" id="CHEBI:15377"/>
        <dbReference type="ChEBI" id="CHEBI:15378"/>
        <dbReference type="ChEBI" id="CHEBI:33019"/>
        <dbReference type="ChEBI" id="CHEBI:59457"/>
        <dbReference type="ChEBI" id="CHEBI:73183"/>
        <dbReference type="EC" id="3.6.1.31"/>
    </reaction>
</comment>
<dbReference type="InterPro" id="IPR016161">
    <property type="entry name" value="Ald_DH/histidinol_DH"/>
</dbReference>
<evidence type="ECO:0000256" key="16">
    <source>
        <dbReference type="ARBA" id="ARBA00022833"/>
    </source>
</evidence>
<evidence type="ECO:0000256" key="15">
    <source>
        <dbReference type="ARBA" id="ARBA00022801"/>
    </source>
</evidence>
<comment type="similarity">
    <text evidence="7">In the C-terminal section; belongs to the histidinol dehydrogenase family.</text>
</comment>
<evidence type="ECO:0000256" key="12">
    <source>
        <dbReference type="ARBA" id="ARBA00022605"/>
    </source>
</evidence>
<dbReference type="FunFam" id="3.40.50.1980:FF:000001">
    <property type="entry name" value="Histidinol dehydrogenase"/>
    <property type="match status" value="1"/>
</dbReference>
<evidence type="ECO:0000256" key="14">
    <source>
        <dbReference type="ARBA" id="ARBA00022741"/>
    </source>
</evidence>
<evidence type="ECO:0000259" key="23">
    <source>
        <dbReference type="Pfam" id="PF01502"/>
    </source>
</evidence>
<dbReference type="InterPro" id="IPR002496">
    <property type="entry name" value="PRib_AMP_CycHydrolase_dom"/>
</dbReference>
<keyword evidence="13" id="KW-0479">Metal-binding</keyword>
<evidence type="ECO:0000256" key="22">
    <source>
        <dbReference type="ARBA" id="ARBA00049489"/>
    </source>
</evidence>
<dbReference type="InterPro" id="IPR016298">
    <property type="entry name" value="Histidine_synth_trifunct"/>
</dbReference>
<evidence type="ECO:0000256" key="2">
    <source>
        <dbReference type="ARBA" id="ARBA00001460"/>
    </source>
</evidence>
<dbReference type="STRING" id="796604.A0A2X0NPR1"/>
<keyword evidence="12" id="KW-0028">Amino-acid biosynthesis</keyword>
<dbReference type="GO" id="GO:0004635">
    <property type="term" value="F:phosphoribosyl-AMP cyclohydrolase activity"/>
    <property type="evidence" value="ECO:0007669"/>
    <property type="project" value="UniProtKB-EC"/>
</dbReference>
<dbReference type="GO" id="GO:0046872">
    <property type="term" value="F:metal ion binding"/>
    <property type="evidence" value="ECO:0007669"/>
    <property type="project" value="UniProtKB-KW"/>
</dbReference>
<evidence type="ECO:0000256" key="18">
    <source>
        <dbReference type="ARBA" id="ARBA00023002"/>
    </source>
</evidence>
<evidence type="ECO:0000256" key="20">
    <source>
        <dbReference type="ARBA" id="ARBA00023102"/>
    </source>
</evidence>